<organism evidence="5 6">
    <name type="scientific">Lingula anatina</name>
    <name type="common">Brachiopod</name>
    <name type="synonym">Lingula unguis</name>
    <dbReference type="NCBI Taxonomy" id="7574"/>
    <lineage>
        <taxon>Eukaryota</taxon>
        <taxon>Metazoa</taxon>
        <taxon>Spiralia</taxon>
        <taxon>Lophotrochozoa</taxon>
        <taxon>Brachiopoda</taxon>
        <taxon>Linguliformea</taxon>
        <taxon>Lingulata</taxon>
        <taxon>Lingulida</taxon>
        <taxon>Linguloidea</taxon>
        <taxon>Lingulidae</taxon>
        <taxon>Lingula</taxon>
    </lineage>
</organism>
<dbReference type="InterPro" id="IPR033139">
    <property type="entry name" value="Caspase_cys_AS"/>
</dbReference>
<dbReference type="KEGG" id="lak:106170891"/>
<dbReference type="InterPro" id="IPR029030">
    <property type="entry name" value="Caspase-like_dom_sf"/>
</dbReference>
<feature type="domain" description="Caspase family p10" evidence="3">
    <location>
        <begin position="249"/>
        <end position="350"/>
    </location>
</feature>
<dbReference type="Proteomes" id="UP000085678">
    <property type="component" value="Unplaced"/>
</dbReference>
<evidence type="ECO:0000313" key="6">
    <source>
        <dbReference type="RefSeq" id="XP_013406378.1"/>
    </source>
</evidence>
<dbReference type="PROSITE" id="PS50207">
    <property type="entry name" value="CASPASE_P10"/>
    <property type="match status" value="1"/>
</dbReference>
<dbReference type="GO" id="GO:0004197">
    <property type="term" value="F:cysteine-type endopeptidase activity"/>
    <property type="evidence" value="ECO:0007669"/>
    <property type="project" value="InterPro"/>
</dbReference>
<reference evidence="6" key="1">
    <citation type="submission" date="2025-08" db="UniProtKB">
        <authorList>
            <consortium name="RefSeq"/>
        </authorList>
    </citation>
    <scope>IDENTIFICATION</scope>
    <source>
        <tissue evidence="6">Gonads</tissue>
    </source>
</reference>
<dbReference type="InterPro" id="IPR011600">
    <property type="entry name" value="Pept_C14_caspase"/>
</dbReference>
<dbReference type="GO" id="GO:0006508">
    <property type="term" value="P:proteolysis"/>
    <property type="evidence" value="ECO:0007669"/>
    <property type="project" value="InterPro"/>
</dbReference>
<evidence type="ECO:0000259" key="4">
    <source>
        <dbReference type="PROSITE" id="PS50208"/>
    </source>
</evidence>
<comment type="similarity">
    <text evidence="1 2">Belongs to the peptidase C14A family.</text>
</comment>
<dbReference type="AlphaFoldDB" id="A0A1S3J7U1"/>
<dbReference type="Gene3D" id="3.40.50.1460">
    <property type="match status" value="2"/>
</dbReference>
<dbReference type="PANTHER" id="PTHR10454">
    <property type="entry name" value="CASPASE"/>
    <property type="match status" value="1"/>
</dbReference>
<feature type="domain" description="Caspase family p20" evidence="4">
    <location>
        <begin position="23"/>
        <end position="63"/>
    </location>
</feature>
<protein>
    <submittedName>
        <fullName evidence="6">Caspase-3 isoform X1</fullName>
    </submittedName>
</protein>
<evidence type="ECO:0000256" key="2">
    <source>
        <dbReference type="RuleBase" id="RU003971"/>
    </source>
</evidence>
<dbReference type="PANTHER" id="PTHR10454:SF210">
    <property type="entry name" value="CASPASE-2"/>
    <property type="match status" value="1"/>
</dbReference>
<sequence length="351" mass="38883">MSAGGGDSTYDVQLHCYDFKHGKRGRAIIFNHMEYDPKTKIQKRLASICDANMLVETFKKLGFAEDDIHIYHGIHVQPGSESLIAKANGSEKDTSVAYEECQKAFQAVLKQKKILPENIRFYKGSKLTQLTSTESLKIIEEAAKDEKYNEDADCIVFAVLSHGGEVSDASDDPVRQGFIHCYEGPLHIELFMKPLRDDTCLSLKGKPKLFFIQACRGTGLDDGVLVQEDAHSGKVSAGPPRTITSTPVEMRNIPAFNNFLTAYSTPPGFFSFKGPNGSYFIISLCSKLNEHYSSGMDLIRILTRASNHMAKEFTSKTYSPTSGRGDPALHEKKQVPVIVSKLTKLVVFTAN</sequence>
<dbReference type="InParanoid" id="A0A1S3J7U1"/>
<feature type="domain" description="Caspase family p20" evidence="4">
    <location>
        <begin position="122"/>
        <end position="219"/>
    </location>
</feature>
<evidence type="ECO:0000256" key="1">
    <source>
        <dbReference type="ARBA" id="ARBA00010134"/>
    </source>
</evidence>
<keyword evidence="5" id="KW-1185">Reference proteome</keyword>
<evidence type="ECO:0000313" key="5">
    <source>
        <dbReference type="Proteomes" id="UP000085678"/>
    </source>
</evidence>
<dbReference type="RefSeq" id="XP_013406378.1">
    <property type="nucleotide sequence ID" value="XM_013550924.1"/>
</dbReference>
<gene>
    <name evidence="6" type="primary">LOC106170891</name>
</gene>
<dbReference type="InterPro" id="IPR002398">
    <property type="entry name" value="Pept_C14"/>
</dbReference>
<dbReference type="InterPro" id="IPR002138">
    <property type="entry name" value="Pept_C14_p10"/>
</dbReference>
<dbReference type="SUPFAM" id="SSF52129">
    <property type="entry name" value="Caspase-like"/>
    <property type="match status" value="2"/>
</dbReference>
<name>A0A1S3J7U1_LINAN</name>
<dbReference type="STRING" id="7574.A0A1S3J7U1"/>
<dbReference type="SMART" id="SM00115">
    <property type="entry name" value="CASc"/>
    <property type="match status" value="1"/>
</dbReference>
<evidence type="ECO:0000259" key="3">
    <source>
        <dbReference type="PROSITE" id="PS50207"/>
    </source>
</evidence>
<dbReference type="InterPro" id="IPR015917">
    <property type="entry name" value="Pept_C14A"/>
</dbReference>
<dbReference type="InterPro" id="IPR001309">
    <property type="entry name" value="Pept_C14_p20"/>
</dbReference>
<dbReference type="Pfam" id="PF00656">
    <property type="entry name" value="Peptidase_C14"/>
    <property type="match status" value="1"/>
</dbReference>
<dbReference type="PROSITE" id="PS50208">
    <property type="entry name" value="CASPASE_P20"/>
    <property type="match status" value="2"/>
</dbReference>
<dbReference type="PROSITE" id="PS01122">
    <property type="entry name" value="CASPASE_CYS"/>
    <property type="match status" value="1"/>
</dbReference>
<proteinExistence type="inferred from homology"/>
<dbReference type="OrthoDB" id="6114029at2759"/>
<dbReference type="GeneID" id="106170891"/>
<accession>A0A1S3J7U1</accession>